<dbReference type="PANTHER" id="PTHR46847:SF1">
    <property type="entry name" value="D-ALLOSE-BINDING PERIPLASMIC PROTEIN-RELATED"/>
    <property type="match status" value="1"/>
</dbReference>
<dbReference type="Pfam" id="PF13407">
    <property type="entry name" value="Peripla_BP_4"/>
    <property type="match status" value="1"/>
</dbReference>
<sequence length="358" mass="38276">MKLHSNPFLSCAAAIALFAAVGQAAADDAAAKKLYLGVGSTSSEYWQEVIWGAEQVMGSVGGSVEVFSNDFDGQKSFQNISAILAPGCEGCIFTWFPDSPAFTKVFVERVEQAGGFISTLWNRPEEIHPWDTAAEAWVANLSFDGIDAGYQNGMALCEALGGQGEIVVLKGIPDNAPAKQREMGLAKVLEECPGMTVLDEQIGNWQQSEGQEITRAWLVRYGDRIKGVFAQNDGMAMGVVAALREKGLAGKIPVTGTDGSSDVLQLIKTGEILSTMRGSSQEHGAVAAALTYAVRVGELKLADLTEGQRDFFVRQTLVTKENVEDVLNTKPDPAAFTYEAIKADYWAASVGQIPPGVN</sequence>
<dbReference type="SUPFAM" id="SSF53822">
    <property type="entry name" value="Periplasmic binding protein-like I"/>
    <property type="match status" value="1"/>
</dbReference>
<reference evidence="6 7" key="1">
    <citation type="submission" date="2023-09" db="EMBL/GenBank/DDBJ databases">
        <title>Xinfangfangia sedmenti sp. nov., isolated the sedment.</title>
        <authorList>
            <person name="Xu L."/>
        </authorList>
    </citation>
    <scope>NUCLEOTIDE SEQUENCE [LARGE SCALE GENOMIC DNA]</scope>
    <source>
        <strain evidence="6 7">LG-4</strain>
    </source>
</reference>
<dbReference type="EMBL" id="JAVKPH010000014">
    <property type="protein sequence ID" value="MDR5653495.1"/>
    <property type="molecule type" value="Genomic_DNA"/>
</dbReference>
<evidence type="ECO:0000259" key="5">
    <source>
        <dbReference type="Pfam" id="PF13407"/>
    </source>
</evidence>
<evidence type="ECO:0000256" key="2">
    <source>
        <dbReference type="ARBA" id="ARBA00007639"/>
    </source>
</evidence>
<comment type="similarity">
    <text evidence="2">Belongs to the bacterial solute-binding protein 2 family.</text>
</comment>
<accession>A0ABU1F9D3</accession>
<evidence type="ECO:0000313" key="7">
    <source>
        <dbReference type="Proteomes" id="UP001247754"/>
    </source>
</evidence>
<keyword evidence="3 4" id="KW-0732">Signal</keyword>
<evidence type="ECO:0000256" key="1">
    <source>
        <dbReference type="ARBA" id="ARBA00004196"/>
    </source>
</evidence>
<dbReference type="Gene3D" id="3.40.50.2300">
    <property type="match status" value="2"/>
</dbReference>
<gene>
    <name evidence="6" type="ORF">RGD00_12835</name>
</gene>
<dbReference type="RefSeq" id="WP_310457734.1">
    <property type="nucleotide sequence ID" value="NZ_JAVKPH010000014.1"/>
</dbReference>
<organism evidence="6 7">
    <name type="scientific">Ruixingdingia sedimenti</name>
    <dbReference type="NCBI Taxonomy" id="3073604"/>
    <lineage>
        <taxon>Bacteria</taxon>
        <taxon>Pseudomonadati</taxon>
        <taxon>Pseudomonadota</taxon>
        <taxon>Alphaproteobacteria</taxon>
        <taxon>Rhodobacterales</taxon>
        <taxon>Paracoccaceae</taxon>
        <taxon>Ruixingdingia</taxon>
    </lineage>
</organism>
<proteinExistence type="inferred from homology"/>
<evidence type="ECO:0000256" key="3">
    <source>
        <dbReference type="ARBA" id="ARBA00022729"/>
    </source>
</evidence>
<feature type="domain" description="Periplasmic binding protein" evidence="5">
    <location>
        <begin position="39"/>
        <end position="297"/>
    </location>
</feature>
<keyword evidence="7" id="KW-1185">Reference proteome</keyword>
<protein>
    <submittedName>
        <fullName evidence="6">Sugar ABC transporter substrate-binding protein</fullName>
    </submittedName>
</protein>
<evidence type="ECO:0000256" key="4">
    <source>
        <dbReference type="SAM" id="SignalP"/>
    </source>
</evidence>
<dbReference type="PANTHER" id="PTHR46847">
    <property type="entry name" value="D-ALLOSE-BINDING PERIPLASMIC PROTEIN-RELATED"/>
    <property type="match status" value="1"/>
</dbReference>
<comment type="subcellular location">
    <subcellularLocation>
        <location evidence="1">Cell envelope</location>
    </subcellularLocation>
</comment>
<dbReference type="Proteomes" id="UP001247754">
    <property type="component" value="Unassembled WGS sequence"/>
</dbReference>
<comment type="caution">
    <text evidence="6">The sequence shown here is derived from an EMBL/GenBank/DDBJ whole genome shotgun (WGS) entry which is preliminary data.</text>
</comment>
<feature type="signal peptide" evidence="4">
    <location>
        <begin position="1"/>
        <end position="26"/>
    </location>
</feature>
<dbReference type="InterPro" id="IPR025997">
    <property type="entry name" value="SBP_2_dom"/>
</dbReference>
<dbReference type="CDD" id="cd01536">
    <property type="entry name" value="PBP1_ABC_sugar_binding-like"/>
    <property type="match status" value="1"/>
</dbReference>
<dbReference type="InterPro" id="IPR028082">
    <property type="entry name" value="Peripla_BP_I"/>
</dbReference>
<evidence type="ECO:0000313" key="6">
    <source>
        <dbReference type="EMBL" id="MDR5653495.1"/>
    </source>
</evidence>
<feature type="chain" id="PRO_5045724402" evidence="4">
    <location>
        <begin position="27"/>
        <end position="358"/>
    </location>
</feature>
<name>A0ABU1F9D3_9RHOB</name>